<sequence length="246" mass="26254">MGEGHGHGHSAVDVAENGSAVRAGSDPHGARGLLSPAAVRNQVFTVVRLREGYDLAEVDRFLGQVETTLSRVLRDNEELRARQDQAEQNIQRAVMSPGDSAVRIVEIAQEAADRTLAMAQEEAHAILARAQEQAETVESDALGRAALLQREARESHRDVLERRVEGLHAFVADLGTRLREIVDSEMGRLHGLLDELPDPCGAPPILAQHAASDDADGERDGDTAPLVSGLTAGEQSHPGANGRALG</sequence>
<reference evidence="11 12" key="1">
    <citation type="submission" date="2021-01" db="EMBL/GenBank/DDBJ databases">
        <title>Whole genome shotgun sequence of Planotetraspora phitsanulokensis NBRC 104273.</title>
        <authorList>
            <person name="Komaki H."/>
            <person name="Tamura T."/>
        </authorList>
    </citation>
    <scope>NUCLEOTIDE SEQUENCE [LARGE SCALE GENOMIC DNA]</scope>
    <source>
        <strain evidence="11 12">NBRC 104273</strain>
    </source>
</reference>
<evidence type="ECO:0000256" key="6">
    <source>
        <dbReference type="ARBA" id="ARBA00023054"/>
    </source>
</evidence>
<dbReference type="RefSeq" id="WP_204072670.1">
    <property type="nucleotide sequence ID" value="NZ_BAABHI010000018.1"/>
</dbReference>
<dbReference type="NCBIfam" id="TIGR03544">
    <property type="entry name" value="DivI1A_domain"/>
    <property type="match status" value="1"/>
</dbReference>
<dbReference type="GO" id="GO:0051301">
    <property type="term" value="P:cell division"/>
    <property type="evidence" value="ECO:0007669"/>
    <property type="project" value="UniProtKB-KW"/>
</dbReference>
<protein>
    <recommendedName>
        <fullName evidence="3">Cell wall synthesis protein Wag31</fullName>
    </recommendedName>
    <alternativeName>
        <fullName evidence="8">Antigen 84</fullName>
    </alternativeName>
</protein>
<dbReference type="PANTHER" id="PTHR35794">
    <property type="entry name" value="CELL DIVISION PROTEIN DIVIVA"/>
    <property type="match status" value="1"/>
</dbReference>
<evidence type="ECO:0000313" key="11">
    <source>
        <dbReference type="EMBL" id="GII36970.1"/>
    </source>
</evidence>
<dbReference type="GO" id="GO:0005737">
    <property type="term" value="C:cytoplasm"/>
    <property type="evidence" value="ECO:0007669"/>
    <property type="project" value="UniProtKB-SubCell"/>
</dbReference>
<evidence type="ECO:0000256" key="5">
    <source>
        <dbReference type="ARBA" id="ARBA00022618"/>
    </source>
</evidence>
<keyword evidence="4" id="KW-0963">Cytoplasm</keyword>
<dbReference type="Gene3D" id="6.10.250.660">
    <property type="match status" value="1"/>
</dbReference>
<comment type="similarity">
    <text evidence="2">Belongs to the DivIVA family.</text>
</comment>
<dbReference type="PANTHER" id="PTHR35794:SF2">
    <property type="entry name" value="CELL DIVISION PROTEIN DIVIVA"/>
    <property type="match status" value="1"/>
</dbReference>
<dbReference type="AlphaFoldDB" id="A0A8J3U2E6"/>
<accession>A0A8J3U2E6</accession>
<evidence type="ECO:0000256" key="1">
    <source>
        <dbReference type="ARBA" id="ARBA00004496"/>
    </source>
</evidence>
<organism evidence="11 12">
    <name type="scientific">Planotetraspora phitsanulokensis</name>
    <dbReference type="NCBI Taxonomy" id="575192"/>
    <lineage>
        <taxon>Bacteria</taxon>
        <taxon>Bacillati</taxon>
        <taxon>Actinomycetota</taxon>
        <taxon>Actinomycetes</taxon>
        <taxon>Streptosporangiales</taxon>
        <taxon>Streptosporangiaceae</taxon>
        <taxon>Planotetraspora</taxon>
    </lineage>
</organism>
<evidence type="ECO:0000256" key="2">
    <source>
        <dbReference type="ARBA" id="ARBA00009008"/>
    </source>
</evidence>
<feature type="region of interest" description="Disordered" evidence="10">
    <location>
        <begin position="203"/>
        <end position="246"/>
    </location>
</feature>
<dbReference type="Proteomes" id="UP000622547">
    <property type="component" value="Unassembled WGS sequence"/>
</dbReference>
<evidence type="ECO:0000256" key="10">
    <source>
        <dbReference type="SAM" id="MobiDB-lite"/>
    </source>
</evidence>
<evidence type="ECO:0000256" key="3">
    <source>
        <dbReference type="ARBA" id="ARBA00018787"/>
    </source>
</evidence>
<evidence type="ECO:0000313" key="12">
    <source>
        <dbReference type="Proteomes" id="UP000622547"/>
    </source>
</evidence>
<evidence type="ECO:0000256" key="8">
    <source>
        <dbReference type="ARBA" id="ARBA00031737"/>
    </source>
</evidence>
<dbReference type="EMBL" id="BOOP01000007">
    <property type="protein sequence ID" value="GII36970.1"/>
    <property type="molecule type" value="Genomic_DNA"/>
</dbReference>
<proteinExistence type="inferred from homology"/>
<evidence type="ECO:0000256" key="9">
    <source>
        <dbReference type="SAM" id="Coils"/>
    </source>
</evidence>
<comment type="subcellular location">
    <subcellularLocation>
        <location evidence="1">Cytoplasm</location>
    </subcellularLocation>
</comment>
<comment type="caution">
    <text evidence="11">The sequence shown here is derived from an EMBL/GenBank/DDBJ whole genome shotgun (WGS) entry which is preliminary data.</text>
</comment>
<keyword evidence="12" id="KW-1185">Reference proteome</keyword>
<keyword evidence="6 9" id="KW-0175">Coiled coil</keyword>
<dbReference type="InterPro" id="IPR007793">
    <property type="entry name" value="DivIVA_fam"/>
</dbReference>
<dbReference type="InterPro" id="IPR019933">
    <property type="entry name" value="DivIVA_domain"/>
</dbReference>
<name>A0A8J3U2E6_9ACTN</name>
<keyword evidence="7" id="KW-0131">Cell cycle</keyword>
<evidence type="ECO:0000256" key="4">
    <source>
        <dbReference type="ARBA" id="ARBA00022490"/>
    </source>
</evidence>
<keyword evidence="5" id="KW-0132">Cell division</keyword>
<feature type="coiled-coil region" evidence="9">
    <location>
        <begin position="62"/>
        <end position="96"/>
    </location>
</feature>
<gene>
    <name evidence="11" type="ORF">Pph01_19730</name>
</gene>
<dbReference type="Pfam" id="PF05103">
    <property type="entry name" value="DivIVA"/>
    <property type="match status" value="1"/>
</dbReference>
<evidence type="ECO:0000256" key="7">
    <source>
        <dbReference type="ARBA" id="ARBA00023306"/>
    </source>
</evidence>